<feature type="domain" description="HTH tetR-type" evidence="5">
    <location>
        <begin position="8"/>
        <end position="68"/>
    </location>
</feature>
<dbReference type="EMBL" id="JAUOZU010000003">
    <property type="protein sequence ID" value="MDO6963174.1"/>
    <property type="molecule type" value="Genomic_DNA"/>
</dbReference>
<reference evidence="6" key="1">
    <citation type="journal article" date="2015" name="Int. J. Syst. Evol. Microbiol.">
        <title>Rhizobium alvei sp. nov., isolated from a freshwater river.</title>
        <authorList>
            <person name="Sheu S.Y."/>
            <person name="Huang H.W."/>
            <person name="Young C.C."/>
            <person name="Chen W.M."/>
        </authorList>
    </citation>
    <scope>NUCLEOTIDE SEQUENCE</scope>
    <source>
        <strain evidence="6">TNR-22</strain>
    </source>
</reference>
<accession>A0ABT8YIR1</accession>
<evidence type="ECO:0000256" key="2">
    <source>
        <dbReference type="ARBA" id="ARBA00023125"/>
    </source>
</evidence>
<proteinExistence type="predicted"/>
<dbReference type="PANTHER" id="PTHR47506:SF6">
    <property type="entry name" value="HTH-TYPE TRANSCRIPTIONAL REPRESSOR NEMR"/>
    <property type="match status" value="1"/>
</dbReference>
<dbReference type="PROSITE" id="PS50977">
    <property type="entry name" value="HTH_TETR_2"/>
    <property type="match status" value="1"/>
</dbReference>
<dbReference type="InterPro" id="IPR009057">
    <property type="entry name" value="Homeodomain-like_sf"/>
</dbReference>
<keyword evidence="2 4" id="KW-0238">DNA-binding</keyword>
<dbReference type="SUPFAM" id="SSF46689">
    <property type="entry name" value="Homeodomain-like"/>
    <property type="match status" value="1"/>
</dbReference>
<reference evidence="6" key="2">
    <citation type="submission" date="2023-07" db="EMBL/GenBank/DDBJ databases">
        <authorList>
            <person name="Shen H."/>
        </authorList>
    </citation>
    <scope>NUCLEOTIDE SEQUENCE</scope>
    <source>
        <strain evidence="6">TNR-22</strain>
    </source>
</reference>
<evidence type="ECO:0000256" key="1">
    <source>
        <dbReference type="ARBA" id="ARBA00023015"/>
    </source>
</evidence>
<protein>
    <submittedName>
        <fullName evidence="6">TetR/AcrR family transcriptional regulator</fullName>
    </submittedName>
</protein>
<feature type="DNA-binding region" description="H-T-H motif" evidence="4">
    <location>
        <begin position="31"/>
        <end position="50"/>
    </location>
</feature>
<dbReference type="Pfam" id="PF16925">
    <property type="entry name" value="TetR_C_13"/>
    <property type="match status" value="1"/>
</dbReference>
<evidence type="ECO:0000256" key="3">
    <source>
        <dbReference type="ARBA" id="ARBA00023163"/>
    </source>
</evidence>
<dbReference type="InterPro" id="IPR036271">
    <property type="entry name" value="Tet_transcr_reg_TetR-rel_C_sf"/>
</dbReference>
<evidence type="ECO:0000313" key="7">
    <source>
        <dbReference type="Proteomes" id="UP001174932"/>
    </source>
</evidence>
<dbReference type="SUPFAM" id="SSF48498">
    <property type="entry name" value="Tetracyclin repressor-like, C-terminal domain"/>
    <property type="match status" value="1"/>
</dbReference>
<comment type="caution">
    <text evidence="6">The sequence shown here is derived from an EMBL/GenBank/DDBJ whole genome shotgun (WGS) entry which is preliminary data.</text>
</comment>
<dbReference type="RefSeq" id="WP_304375064.1">
    <property type="nucleotide sequence ID" value="NZ_JAUOZU010000003.1"/>
</dbReference>
<evidence type="ECO:0000256" key="4">
    <source>
        <dbReference type="PROSITE-ProRule" id="PRU00335"/>
    </source>
</evidence>
<dbReference type="InterPro" id="IPR011075">
    <property type="entry name" value="TetR_C"/>
</dbReference>
<dbReference type="Proteomes" id="UP001174932">
    <property type="component" value="Unassembled WGS sequence"/>
</dbReference>
<organism evidence="6 7">
    <name type="scientific">Rhizobium alvei</name>
    <dbReference type="NCBI Taxonomy" id="1132659"/>
    <lineage>
        <taxon>Bacteria</taxon>
        <taxon>Pseudomonadati</taxon>
        <taxon>Pseudomonadota</taxon>
        <taxon>Alphaproteobacteria</taxon>
        <taxon>Hyphomicrobiales</taxon>
        <taxon>Rhizobiaceae</taxon>
        <taxon>Rhizobium/Agrobacterium group</taxon>
        <taxon>Rhizobium</taxon>
    </lineage>
</organism>
<dbReference type="Pfam" id="PF00440">
    <property type="entry name" value="TetR_N"/>
    <property type="match status" value="1"/>
</dbReference>
<evidence type="ECO:0000313" key="6">
    <source>
        <dbReference type="EMBL" id="MDO6963174.1"/>
    </source>
</evidence>
<sequence length="198" mass="22016">MTKTPKAEQTRRHILDTGQTLILSKGFSALGLSELLKVCEVPKGSFYHYFPSKEQFGTELLTDYITFYLDRFDRLTAGEDDARTRLIRYFSAWIEASGEEEGMARRCLLVKLAAEVSDLSEDMRLVLKGGMQAVLERIGALLDEGRNDGSLPSDLDVEATARTLYQVWLGAALMAKVVAGMDPLRHALSATRSLLPAR</sequence>
<keyword evidence="7" id="KW-1185">Reference proteome</keyword>
<dbReference type="Gene3D" id="1.10.357.10">
    <property type="entry name" value="Tetracycline Repressor, domain 2"/>
    <property type="match status" value="1"/>
</dbReference>
<dbReference type="InterPro" id="IPR001647">
    <property type="entry name" value="HTH_TetR"/>
</dbReference>
<keyword evidence="3" id="KW-0804">Transcription</keyword>
<evidence type="ECO:0000259" key="5">
    <source>
        <dbReference type="PROSITE" id="PS50977"/>
    </source>
</evidence>
<name>A0ABT8YIR1_9HYPH</name>
<keyword evidence="1" id="KW-0805">Transcription regulation</keyword>
<gene>
    <name evidence="6" type="ORF">Q4481_04345</name>
</gene>
<dbReference type="PANTHER" id="PTHR47506">
    <property type="entry name" value="TRANSCRIPTIONAL REGULATORY PROTEIN"/>
    <property type="match status" value="1"/>
</dbReference>